<dbReference type="InterPro" id="IPR036259">
    <property type="entry name" value="MFS_trans_sf"/>
</dbReference>
<feature type="domain" description="Major facilitator superfamily (MFS) profile" evidence="7">
    <location>
        <begin position="1"/>
        <end position="386"/>
    </location>
</feature>
<dbReference type="SUPFAM" id="SSF103473">
    <property type="entry name" value="MFS general substrate transporter"/>
    <property type="match status" value="1"/>
</dbReference>
<feature type="transmembrane region" description="Helical" evidence="6">
    <location>
        <begin position="363"/>
        <end position="381"/>
    </location>
</feature>
<evidence type="ECO:0000313" key="8">
    <source>
        <dbReference type="EMBL" id="MBI5132046.1"/>
    </source>
</evidence>
<comment type="subcellular location">
    <subcellularLocation>
        <location evidence="1">Endomembrane system</location>
        <topology evidence="1">Multi-pass membrane protein</topology>
    </subcellularLocation>
</comment>
<evidence type="ECO:0000256" key="4">
    <source>
        <dbReference type="ARBA" id="ARBA00023136"/>
    </source>
</evidence>
<dbReference type="InterPro" id="IPR051337">
    <property type="entry name" value="OPA_Antiporter"/>
</dbReference>
<keyword evidence="4 6" id="KW-0472">Membrane</keyword>
<dbReference type="InterPro" id="IPR011701">
    <property type="entry name" value="MFS"/>
</dbReference>
<dbReference type="AlphaFoldDB" id="A0A933S193"/>
<feature type="transmembrane region" description="Helical" evidence="6">
    <location>
        <begin position="331"/>
        <end position="351"/>
    </location>
</feature>
<gene>
    <name evidence="8" type="ORF">HZA66_21600</name>
</gene>
<name>A0A933S193_RHOPL</name>
<accession>A0A933S193</accession>
<reference evidence="8" key="1">
    <citation type="submission" date="2020-07" db="EMBL/GenBank/DDBJ databases">
        <title>Huge and variable diversity of episymbiotic CPR bacteria and DPANN archaea in groundwater ecosystems.</title>
        <authorList>
            <person name="He C.Y."/>
            <person name="Keren R."/>
            <person name="Whittaker M."/>
            <person name="Farag I.F."/>
            <person name="Doudna J."/>
            <person name="Cate J.H.D."/>
            <person name="Banfield J.F."/>
        </authorList>
    </citation>
    <scope>NUCLEOTIDE SEQUENCE</scope>
    <source>
        <strain evidence="8">NC_groundwater_1818_Pr3_B-0.1um_66_35</strain>
    </source>
</reference>
<dbReference type="PANTHER" id="PTHR43826:SF3">
    <property type="entry name" value="GLUCOSE-6-PHOSPHATE EXCHANGER SLC37A4"/>
    <property type="match status" value="1"/>
</dbReference>
<dbReference type="GO" id="GO:0016020">
    <property type="term" value="C:membrane"/>
    <property type="evidence" value="ECO:0007669"/>
    <property type="project" value="UniProtKB-ARBA"/>
</dbReference>
<dbReference type="GO" id="GO:0035435">
    <property type="term" value="P:phosphate ion transmembrane transport"/>
    <property type="evidence" value="ECO:0007669"/>
    <property type="project" value="TreeGrafter"/>
</dbReference>
<feature type="transmembrane region" description="Helical" evidence="6">
    <location>
        <begin position="206"/>
        <end position="230"/>
    </location>
</feature>
<dbReference type="EMBL" id="JACRJB010000062">
    <property type="protein sequence ID" value="MBI5132046.1"/>
    <property type="molecule type" value="Genomic_DNA"/>
</dbReference>
<dbReference type="GO" id="GO:0061513">
    <property type="term" value="F:glucose 6-phosphate:phosphate antiporter activity"/>
    <property type="evidence" value="ECO:0007669"/>
    <property type="project" value="TreeGrafter"/>
</dbReference>
<keyword evidence="2 6" id="KW-0812">Transmembrane</keyword>
<dbReference type="Pfam" id="PF07690">
    <property type="entry name" value="MFS_1"/>
    <property type="match status" value="1"/>
</dbReference>
<sequence>MLIVLGVTYAVNAMDRIVFSVLLPNVNKEYGFSLGQGGFLATIFTLGIGLSGLPTGYLLDRVSRLNVMLIGIAIYSLLTILSALSLGFWDMAAYRALSGIGEGMQNAALFTAVGAYFAAQRAMAVGAMNFAYGMGSFIGPTLAAYILLWTGDWRAPLIVYGCLGFVVMVLAYWFVSPRFTEIGHQVAAQGSADASPVGAGLLNRNVVICGISAMTLGVAGYGFIGLYPTFLRTELGFSVTQAGFAASLFGLGALFGIPAGWVADRADQRWIGITAMAVMLVNSYLMFNVAHSPAAQNVLAFGFGAVGSGVLFVNTYSLIQRCVRPEFIGRASGIMVTCLYLPASLAGYLFASLQAKFGWGDAASLQLCAVPLFAIVSMLFFDTKQLRPRPAVANDRPRTPSGISEKMEGLK</sequence>
<evidence type="ECO:0000259" key="7">
    <source>
        <dbReference type="PROSITE" id="PS50850"/>
    </source>
</evidence>
<dbReference type="Proteomes" id="UP000782519">
    <property type="component" value="Unassembled WGS sequence"/>
</dbReference>
<evidence type="ECO:0000256" key="2">
    <source>
        <dbReference type="ARBA" id="ARBA00022692"/>
    </source>
</evidence>
<evidence type="ECO:0000256" key="3">
    <source>
        <dbReference type="ARBA" id="ARBA00022989"/>
    </source>
</evidence>
<dbReference type="PROSITE" id="PS50850">
    <property type="entry name" value="MFS"/>
    <property type="match status" value="1"/>
</dbReference>
<feature type="transmembrane region" description="Helical" evidence="6">
    <location>
        <begin position="66"/>
        <end position="89"/>
    </location>
</feature>
<feature type="region of interest" description="Disordered" evidence="5">
    <location>
        <begin position="390"/>
        <end position="411"/>
    </location>
</feature>
<feature type="transmembrane region" description="Helical" evidence="6">
    <location>
        <begin position="299"/>
        <end position="319"/>
    </location>
</feature>
<feature type="transmembrane region" description="Helical" evidence="6">
    <location>
        <begin position="270"/>
        <end position="287"/>
    </location>
</feature>
<evidence type="ECO:0000256" key="6">
    <source>
        <dbReference type="SAM" id="Phobius"/>
    </source>
</evidence>
<evidence type="ECO:0000256" key="5">
    <source>
        <dbReference type="SAM" id="MobiDB-lite"/>
    </source>
</evidence>
<feature type="transmembrane region" description="Helical" evidence="6">
    <location>
        <begin position="95"/>
        <end position="118"/>
    </location>
</feature>
<protein>
    <submittedName>
        <fullName evidence="8">MFS transporter</fullName>
    </submittedName>
</protein>
<comment type="caution">
    <text evidence="8">The sequence shown here is derived from an EMBL/GenBank/DDBJ whole genome shotgun (WGS) entry which is preliminary data.</text>
</comment>
<dbReference type="InterPro" id="IPR020846">
    <property type="entry name" value="MFS_dom"/>
</dbReference>
<feature type="transmembrane region" description="Helical" evidence="6">
    <location>
        <begin position="157"/>
        <end position="175"/>
    </location>
</feature>
<dbReference type="Gene3D" id="1.20.1250.20">
    <property type="entry name" value="MFS general substrate transporter like domains"/>
    <property type="match status" value="2"/>
</dbReference>
<dbReference type="GO" id="GO:0012505">
    <property type="term" value="C:endomembrane system"/>
    <property type="evidence" value="ECO:0007669"/>
    <property type="project" value="UniProtKB-SubCell"/>
</dbReference>
<dbReference type="PANTHER" id="PTHR43826">
    <property type="entry name" value="GLUCOSE-6-PHOSPHATE EXCHANGER SLC37A4"/>
    <property type="match status" value="1"/>
</dbReference>
<feature type="transmembrane region" description="Helical" evidence="6">
    <location>
        <begin position="130"/>
        <end position="151"/>
    </location>
</feature>
<proteinExistence type="predicted"/>
<organism evidence="8 9">
    <name type="scientific">Rhodopseudomonas palustris</name>
    <dbReference type="NCBI Taxonomy" id="1076"/>
    <lineage>
        <taxon>Bacteria</taxon>
        <taxon>Pseudomonadati</taxon>
        <taxon>Pseudomonadota</taxon>
        <taxon>Alphaproteobacteria</taxon>
        <taxon>Hyphomicrobiales</taxon>
        <taxon>Nitrobacteraceae</taxon>
        <taxon>Rhodopseudomonas</taxon>
    </lineage>
</organism>
<feature type="transmembrane region" description="Helical" evidence="6">
    <location>
        <begin position="37"/>
        <end position="59"/>
    </location>
</feature>
<evidence type="ECO:0000256" key="1">
    <source>
        <dbReference type="ARBA" id="ARBA00004127"/>
    </source>
</evidence>
<evidence type="ECO:0000313" key="9">
    <source>
        <dbReference type="Proteomes" id="UP000782519"/>
    </source>
</evidence>
<keyword evidence="3 6" id="KW-1133">Transmembrane helix</keyword>
<feature type="transmembrane region" description="Helical" evidence="6">
    <location>
        <begin position="242"/>
        <end position="263"/>
    </location>
</feature>